<evidence type="ECO:0000256" key="1">
    <source>
        <dbReference type="SAM" id="Phobius"/>
    </source>
</evidence>
<keyword evidence="1" id="KW-1133">Transmembrane helix</keyword>
<dbReference type="Proteomes" id="UP000325462">
    <property type="component" value="Chromosome"/>
</dbReference>
<dbReference type="Proteomes" id="UP000293637">
    <property type="component" value="Unassembled WGS sequence"/>
</dbReference>
<feature type="transmembrane region" description="Helical" evidence="1">
    <location>
        <begin position="6"/>
        <end position="26"/>
    </location>
</feature>
<protein>
    <submittedName>
        <fullName evidence="3">Uncharacterized protein</fullName>
    </submittedName>
</protein>
<evidence type="ECO:0000313" key="3">
    <source>
        <dbReference type="EMBL" id="TBW73077.1"/>
    </source>
</evidence>
<evidence type="ECO:0000313" key="4">
    <source>
        <dbReference type="Proteomes" id="UP000293637"/>
    </source>
</evidence>
<keyword evidence="1" id="KW-0812">Transmembrane</keyword>
<evidence type="ECO:0000313" key="2">
    <source>
        <dbReference type="EMBL" id="QEX39432.1"/>
    </source>
</evidence>
<dbReference type="NCBIfam" id="NF047370">
    <property type="entry name" value="toxin_TsaT"/>
    <property type="match status" value="1"/>
</dbReference>
<keyword evidence="1" id="KW-0472">Membrane</keyword>
<sequence>MSTHLTILLWLGIIFVVAASLILFKLLRTKAGSKKESYLGFTVVFYIFGIALLIYVLIFGVL</sequence>
<reference evidence="2 5" key="2">
    <citation type="submission" date="2019-07" db="EMBL/GenBank/DDBJ databases">
        <title>Comparative genome analysis of staphylococcus lugdunensis shows clonal complex-dependent diversity of the putative virulence factor, ess/type vii locus.</title>
        <authorList>
            <person name="Lebeurre J."/>
            <person name="Dahyot S."/>
            <person name="Diene S."/>
            <person name="Paulay A."/>
            <person name="Aubourg M."/>
            <person name="Argemi X."/>
            <person name="Giard J.-C."/>
            <person name="Tournier I."/>
            <person name="Francois P."/>
            <person name="Pestel-Caron M."/>
        </authorList>
    </citation>
    <scope>NUCLEOTIDE SEQUENCE [LARGE SCALE GENOMIC DNA]</scope>
    <source>
        <strain evidence="2 5">SL13</strain>
    </source>
</reference>
<dbReference type="OMA" id="HLTILLW"/>
<dbReference type="EMBL" id="CP041722">
    <property type="protein sequence ID" value="QEX39432.1"/>
    <property type="molecule type" value="Genomic_DNA"/>
</dbReference>
<reference evidence="3 4" key="1">
    <citation type="journal article" date="2019" name="Sci. Transl. Med.">
        <title>Quorum sensing between bacterial species on the skin protects against epidermal injury in atopic dermatitis.</title>
        <authorList>
            <person name="Williams M.R."/>
        </authorList>
    </citation>
    <scope>NUCLEOTIDE SEQUENCE [LARGE SCALE GENOMIC DNA]</scope>
    <source>
        <strain evidence="3 4">E7</strain>
    </source>
</reference>
<accession>A0A292DG85</accession>
<organism evidence="3 4">
    <name type="scientific">Staphylococcus lugdunensis</name>
    <dbReference type="NCBI Taxonomy" id="28035"/>
    <lineage>
        <taxon>Bacteria</taxon>
        <taxon>Bacillati</taxon>
        <taxon>Bacillota</taxon>
        <taxon>Bacilli</taxon>
        <taxon>Bacillales</taxon>
        <taxon>Staphylococcaceae</taxon>
        <taxon>Staphylococcus</taxon>
    </lineage>
</organism>
<evidence type="ECO:0000313" key="5">
    <source>
        <dbReference type="Proteomes" id="UP000325462"/>
    </source>
</evidence>
<gene>
    <name evidence="3" type="ORF">EQ812_04325</name>
    <name evidence="2" type="ORF">FO454_11170</name>
</gene>
<dbReference type="EMBL" id="SCHB01000002">
    <property type="protein sequence ID" value="TBW73077.1"/>
    <property type="molecule type" value="Genomic_DNA"/>
</dbReference>
<name>A0A292DG85_STALU</name>
<dbReference type="AlphaFoldDB" id="A0A292DG85"/>
<feature type="transmembrane region" description="Helical" evidence="1">
    <location>
        <begin position="38"/>
        <end position="61"/>
    </location>
</feature>
<proteinExistence type="predicted"/>
<dbReference type="RefSeq" id="WP_002459666.1">
    <property type="nucleotide sequence ID" value="NZ_AP021848.1"/>
</dbReference>
<dbReference type="GeneID" id="58090286"/>
<keyword evidence="5" id="KW-1185">Reference proteome</keyword>